<comment type="caution">
    <text evidence="3">The sequence shown here is derived from an EMBL/GenBank/DDBJ whole genome shotgun (WGS) entry which is preliminary data.</text>
</comment>
<dbReference type="EMBL" id="CAJJDP010000011">
    <property type="protein sequence ID" value="CAD8141422.1"/>
    <property type="molecule type" value="Genomic_DNA"/>
</dbReference>
<dbReference type="InterPro" id="IPR000719">
    <property type="entry name" value="Prot_kinase_dom"/>
</dbReference>
<feature type="region of interest" description="Disordered" evidence="1">
    <location>
        <begin position="426"/>
        <end position="449"/>
    </location>
</feature>
<evidence type="ECO:0000256" key="1">
    <source>
        <dbReference type="SAM" id="MobiDB-lite"/>
    </source>
</evidence>
<dbReference type="GO" id="GO:0005524">
    <property type="term" value="F:ATP binding"/>
    <property type="evidence" value="ECO:0007669"/>
    <property type="project" value="InterPro"/>
</dbReference>
<gene>
    <name evidence="3" type="ORF">POCTA_138.1.T0120424</name>
</gene>
<accession>A0A8S1SSH1</accession>
<evidence type="ECO:0000313" key="3">
    <source>
        <dbReference type="EMBL" id="CAD8141422.1"/>
    </source>
</evidence>
<dbReference type="PANTHER" id="PTHR44167">
    <property type="entry name" value="OVARIAN-SPECIFIC SERINE/THREONINE-PROTEIN KINASE LOK-RELATED"/>
    <property type="match status" value="1"/>
</dbReference>
<feature type="compositionally biased region" description="Polar residues" evidence="1">
    <location>
        <begin position="431"/>
        <end position="449"/>
    </location>
</feature>
<evidence type="ECO:0000259" key="2">
    <source>
        <dbReference type="PROSITE" id="PS50011"/>
    </source>
</evidence>
<dbReference type="PROSITE" id="PS00109">
    <property type="entry name" value="PROTEIN_KINASE_TYR"/>
    <property type="match status" value="1"/>
</dbReference>
<dbReference type="GO" id="GO:0005634">
    <property type="term" value="C:nucleus"/>
    <property type="evidence" value="ECO:0007669"/>
    <property type="project" value="TreeGrafter"/>
</dbReference>
<protein>
    <recommendedName>
        <fullName evidence="2">Protein kinase domain-containing protein</fullName>
    </recommendedName>
</protein>
<sequence length="477" mass="56034">MKKSTCSSSDNSKSSFFNDGNQLFTTSSYENLHFVDQGIFQMTYQKKIIIVTIYMADSILKISDEKTDRYIDIENICLKGIINQKNKQFGFRLSKNGQYAEFFGIQLEILNKIKIYMIQSDFQSKYKVIKKVGSGYLSQVYKVQNNMNGQEFAVKIYEKANLIKSNSYERELCMNEIRILRQINHKGLLKLYEIFEGEQNIYIVTELLEGGPIKQYIINQDLTEQEMMKIMKSLFVSLNYLHKLNIYHTDIRFDNIILRDSMDLESVCLINYGKAVQIPQRTKTLGHMTSQEEGALKFYMKKDIYSLSIIMLSIFTQKFYQENQLVDELLMKNFKNISYIEYMELSPPFRRFFEMIFTEKYQKQIDSLNCENIMELDVFKQLNNPRNSKILISQQLPNGLARRTSKYAPRFSQREKLEQSLNIIKLPPINGDTSTSTDKSYSPSPQSDRFISNQLTNILKARHFYQRKNALKQNILI</sequence>
<name>A0A8S1SSH1_PAROT</name>
<proteinExistence type="predicted"/>
<dbReference type="GO" id="GO:0044773">
    <property type="term" value="P:mitotic DNA damage checkpoint signaling"/>
    <property type="evidence" value="ECO:0007669"/>
    <property type="project" value="TreeGrafter"/>
</dbReference>
<dbReference type="InterPro" id="IPR008266">
    <property type="entry name" value="Tyr_kinase_AS"/>
</dbReference>
<dbReference type="OMA" id="CMNEIRI"/>
<reference evidence="3" key="1">
    <citation type="submission" date="2021-01" db="EMBL/GenBank/DDBJ databases">
        <authorList>
            <consortium name="Genoscope - CEA"/>
            <person name="William W."/>
        </authorList>
    </citation>
    <scope>NUCLEOTIDE SEQUENCE</scope>
</reference>
<dbReference type="GO" id="GO:0005737">
    <property type="term" value="C:cytoplasm"/>
    <property type="evidence" value="ECO:0007669"/>
    <property type="project" value="TreeGrafter"/>
</dbReference>
<dbReference type="PROSITE" id="PS50011">
    <property type="entry name" value="PROTEIN_KINASE_DOM"/>
    <property type="match status" value="1"/>
</dbReference>
<dbReference type="OrthoDB" id="289559at2759"/>
<evidence type="ECO:0000313" key="4">
    <source>
        <dbReference type="Proteomes" id="UP000683925"/>
    </source>
</evidence>
<dbReference type="Proteomes" id="UP000683925">
    <property type="component" value="Unassembled WGS sequence"/>
</dbReference>
<dbReference type="GO" id="GO:0004674">
    <property type="term" value="F:protein serine/threonine kinase activity"/>
    <property type="evidence" value="ECO:0007669"/>
    <property type="project" value="TreeGrafter"/>
</dbReference>
<feature type="domain" description="Protein kinase" evidence="2">
    <location>
        <begin position="126"/>
        <end position="379"/>
    </location>
</feature>
<keyword evidence="4" id="KW-1185">Reference proteome</keyword>
<dbReference type="Pfam" id="PF00069">
    <property type="entry name" value="Pkinase"/>
    <property type="match status" value="1"/>
</dbReference>
<dbReference type="AlphaFoldDB" id="A0A8S1SSH1"/>
<dbReference type="PANTHER" id="PTHR44167:SF18">
    <property type="entry name" value="PROTEIN KINASE DOMAIN-CONTAINING PROTEIN"/>
    <property type="match status" value="1"/>
</dbReference>
<organism evidence="3 4">
    <name type="scientific">Paramecium octaurelia</name>
    <dbReference type="NCBI Taxonomy" id="43137"/>
    <lineage>
        <taxon>Eukaryota</taxon>
        <taxon>Sar</taxon>
        <taxon>Alveolata</taxon>
        <taxon>Ciliophora</taxon>
        <taxon>Intramacronucleata</taxon>
        <taxon>Oligohymenophorea</taxon>
        <taxon>Peniculida</taxon>
        <taxon>Parameciidae</taxon>
        <taxon>Paramecium</taxon>
    </lineage>
</organism>